<organism evidence="1 2">
    <name type="scientific">Vibrio crassostreae</name>
    <dbReference type="NCBI Taxonomy" id="246167"/>
    <lineage>
        <taxon>Bacteria</taxon>
        <taxon>Pseudomonadati</taxon>
        <taxon>Pseudomonadota</taxon>
        <taxon>Gammaproteobacteria</taxon>
        <taxon>Vibrionales</taxon>
        <taxon>Vibrionaceae</taxon>
        <taxon>Vibrio</taxon>
    </lineage>
</organism>
<dbReference type="Pfam" id="PF14897">
    <property type="entry name" value="EpsG"/>
    <property type="match status" value="1"/>
</dbReference>
<evidence type="ECO:0000313" key="1">
    <source>
        <dbReference type="EMBL" id="CDT61777.1"/>
    </source>
</evidence>
<reference evidence="2" key="1">
    <citation type="submission" date="2014-06" db="EMBL/GenBank/DDBJ databases">
        <authorList>
            <person name="Le Roux Frederique"/>
        </authorList>
    </citation>
    <scope>NUCLEOTIDE SEQUENCE [LARGE SCALE GENOMIC DNA]</scope>
    <source>
        <strain evidence="2">J5-5</strain>
    </source>
</reference>
<name>A0A822N617_9VIBR</name>
<dbReference type="AlphaFoldDB" id="A0A822N617"/>
<gene>
    <name evidence="1" type="ORF">VCR5J5_730135</name>
</gene>
<dbReference type="Proteomes" id="UP000049495">
    <property type="component" value="Unassembled WGS sequence"/>
</dbReference>
<sequence>MKPSSKNQYFYFSIYLVLLYVIPFSSFFLAPFGRDFFEYSWAFENIDLTRFEPLFKFYFSVSYQSGANLLLVWFFTAIICLSAKFYIVYKISSNDFIRIIFILSYVGSFFLLHELTQIRLAIGLTFALAAIYQLSKGNYTVYFLLLSVSCLFHLSLIVLFPIFVLSKLEARYGLSKVALLMGAGCIVLLSFSGILTELVYTIRPSAKGYLENWHAYKVEYFSLSHILSYGFCFSSWLYVKEQKVHINITWLLSVIFLVFSSIILSFSPELAIRVNDIAAVFIIYCFVSFPYRRSYKYIFVLFFFSLVVLYRFYGFIIYRPLFTL</sequence>
<accession>A0A822N617</accession>
<proteinExistence type="predicted"/>
<evidence type="ECO:0000313" key="2">
    <source>
        <dbReference type="Proteomes" id="UP000049495"/>
    </source>
</evidence>
<dbReference type="InterPro" id="IPR049458">
    <property type="entry name" value="EpsG-like"/>
</dbReference>
<comment type="caution">
    <text evidence="1">The sequence shown here is derived from an EMBL/GenBank/DDBJ whole genome shotgun (WGS) entry which is preliminary data.</text>
</comment>
<protein>
    <submittedName>
        <fullName evidence="1">Uncharacterized protein</fullName>
    </submittedName>
</protein>
<dbReference type="RefSeq" id="WP_055320051.1">
    <property type="nucleotide sequence ID" value="NZ_CAWQCV010000130.1"/>
</dbReference>
<dbReference type="EMBL" id="CCJV01000137">
    <property type="protein sequence ID" value="CDT61777.1"/>
    <property type="molecule type" value="Genomic_DNA"/>
</dbReference>